<dbReference type="AlphaFoldDB" id="A0AAN9PNG2"/>
<accession>A0AAN9PNG2</accession>
<dbReference type="EMBL" id="JAYMYQ010000011">
    <property type="protein sequence ID" value="KAK7306140.1"/>
    <property type="molecule type" value="Genomic_DNA"/>
</dbReference>
<sequence>MESQSRSEFFSTTLRRETHLDFASAKSQITSQPLIQIKKTQFETSEAVRFVTAKNTRIVIYIHPIIPQHVHQHAIYSPSTPNVENLFILFFKIQPASLSCRRREQSPLSRPRFKYCSPRLNVLTYDFIESQCLLVVYGVS</sequence>
<name>A0AAN9PNG2_CANGL</name>
<reference evidence="1 2" key="1">
    <citation type="submission" date="2024-01" db="EMBL/GenBank/DDBJ databases">
        <title>The genomes of 5 underutilized Papilionoideae crops provide insights into root nodulation and disease resistanc.</title>
        <authorList>
            <person name="Jiang F."/>
        </authorList>
    </citation>
    <scope>NUCLEOTIDE SEQUENCE [LARGE SCALE GENOMIC DNA]</scope>
    <source>
        <strain evidence="1">LVBAO_FW01</strain>
        <tissue evidence="1">Leaves</tissue>
    </source>
</reference>
<gene>
    <name evidence="1" type="ORF">VNO77_44061</name>
</gene>
<comment type="caution">
    <text evidence="1">The sequence shown here is derived from an EMBL/GenBank/DDBJ whole genome shotgun (WGS) entry which is preliminary data.</text>
</comment>
<keyword evidence="2" id="KW-1185">Reference proteome</keyword>
<proteinExistence type="predicted"/>
<protein>
    <submittedName>
        <fullName evidence="1">Uncharacterized protein</fullName>
    </submittedName>
</protein>
<dbReference type="Proteomes" id="UP001367508">
    <property type="component" value="Unassembled WGS sequence"/>
</dbReference>
<evidence type="ECO:0000313" key="1">
    <source>
        <dbReference type="EMBL" id="KAK7306140.1"/>
    </source>
</evidence>
<evidence type="ECO:0000313" key="2">
    <source>
        <dbReference type="Proteomes" id="UP001367508"/>
    </source>
</evidence>
<organism evidence="1 2">
    <name type="scientific">Canavalia gladiata</name>
    <name type="common">Sword bean</name>
    <name type="synonym">Dolichos gladiatus</name>
    <dbReference type="NCBI Taxonomy" id="3824"/>
    <lineage>
        <taxon>Eukaryota</taxon>
        <taxon>Viridiplantae</taxon>
        <taxon>Streptophyta</taxon>
        <taxon>Embryophyta</taxon>
        <taxon>Tracheophyta</taxon>
        <taxon>Spermatophyta</taxon>
        <taxon>Magnoliopsida</taxon>
        <taxon>eudicotyledons</taxon>
        <taxon>Gunneridae</taxon>
        <taxon>Pentapetalae</taxon>
        <taxon>rosids</taxon>
        <taxon>fabids</taxon>
        <taxon>Fabales</taxon>
        <taxon>Fabaceae</taxon>
        <taxon>Papilionoideae</taxon>
        <taxon>50 kb inversion clade</taxon>
        <taxon>NPAAA clade</taxon>
        <taxon>indigoferoid/millettioid clade</taxon>
        <taxon>Phaseoleae</taxon>
        <taxon>Canavalia</taxon>
    </lineage>
</organism>